<accession>A0AA88DK49</accession>
<sequence>MKFPTEFGVGQIKSSQYEARMGYVEALHELDEVSSNVQHFNMILGTRMQDDLDPQ</sequence>
<protein>
    <submittedName>
        <fullName evidence="1">Uncharacterized protein</fullName>
    </submittedName>
</protein>
<evidence type="ECO:0000313" key="1">
    <source>
        <dbReference type="EMBL" id="GMN54054.1"/>
    </source>
</evidence>
<dbReference type="AlphaFoldDB" id="A0AA88DK49"/>
<gene>
    <name evidence="1" type="ORF">TIFTF001_023213</name>
</gene>
<dbReference type="EMBL" id="BTGU01000049">
    <property type="protein sequence ID" value="GMN54054.1"/>
    <property type="molecule type" value="Genomic_DNA"/>
</dbReference>
<organism evidence="1 2">
    <name type="scientific">Ficus carica</name>
    <name type="common">Common fig</name>
    <dbReference type="NCBI Taxonomy" id="3494"/>
    <lineage>
        <taxon>Eukaryota</taxon>
        <taxon>Viridiplantae</taxon>
        <taxon>Streptophyta</taxon>
        <taxon>Embryophyta</taxon>
        <taxon>Tracheophyta</taxon>
        <taxon>Spermatophyta</taxon>
        <taxon>Magnoliopsida</taxon>
        <taxon>eudicotyledons</taxon>
        <taxon>Gunneridae</taxon>
        <taxon>Pentapetalae</taxon>
        <taxon>rosids</taxon>
        <taxon>fabids</taxon>
        <taxon>Rosales</taxon>
        <taxon>Moraceae</taxon>
        <taxon>Ficeae</taxon>
        <taxon>Ficus</taxon>
    </lineage>
</organism>
<dbReference type="Proteomes" id="UP001187192">
    <property type="component" value="Unassembled WGS sequence"/>
</dbReference>
<dbReference type="Gramene" id="FCD_00033450-RA">
    <property type="protein sequence ID" value="FCD_00033450-RA:cds"/>
    <property type="gene ID" value="FCD_00033450"/>
</dbReference>
<keyword evidence="2" id="KW-1185">Reference proteome</keyword>
<evidence type="ECO:0000313" key="2">
    <source>
        <dbReference type="Proteomes" id="UP001187192"/>
    </source>
</evidence>
<comment type="caution">
    <text evidence="1">The sequence shown here is derived from an EMBL/GenBank/DDBJ whole genome shotgun (WGS) entry which is preliminary data.</text>
</comment>
<name>A0AA88DK49_FICCA</name>
<reference evidence="1" key="1">
    <citation type="submission" date="2023-07" db="EMBL/GenBank/DDBJ databases">
        <title>draft genome sequence of fig (Ficus carica).</title>
        <authorList>
            <person name="Takahashi T."/>
            <person name="Nishimura K."/>
        </authorList>
    </citation>
    <scope>NUCLEOTIDE SEQUENCE</scope>
</reference>
<proteinExistence type="predicted"/>